<dbReference type="OrthoDB" id="561714at356"/>
<sequence length="284" mass="31626">MPFETLTERLQAVATTSLNHFVARYGSHGLKIENGIADSISWRPSFYLRPAKYHIVAVEVEDNLYPISLKGSAHEISIYELPISVYQACSLEAYLADTRQREINALKQHGFGIVTVDENSHLTVQHSCIPMAQFISKEQFDSRISSVGSTLKPSLKSAYETYSVRTNQGLQEAAQVVEGVITSVVYQAVKKGILTNSQASKPLADQIDALYATNNFKPYRAALGGARDFVKQYRNSTSHSPASAKQASERARMARNGFLDSILICENLYKMSKAMKYKIHIHNT</sequence>
<gene>
    <name evidence="1" type="ORF">D3273_16025</name>
</gene>
<evidence type="ECO:0000313" key="2">
    <source>
        <dbReference type="Proteomes" id="UP000290759"/>
    </source>
</evidence>
<dbReference type="EMBL" id="QYBB01000018">
    <property type="protein sequence ID" value="RYC31038.1"/>
    <property type="molecule type" value="Genomic_DNA"/>
</dbReference>
<reference evidence="1 2" key="2">
    <citation type="submission" date="2019-02" db="EMBL/GenBank/DDBJ databases">
        <title>'Lichenibacterium ramalinii' gen. nov. sp. nov., 'Lichenibacterium minor' gen. nov. sp. nov.</title>
        <authorList>
            <person name="Pankratov T."/>
        </authorList>
    </citation>
    <scope>NUCLEOTIDE SEQUENCE [LARGE SCALE GENOMIC DNA]</scope>
    <source>
        <strain evidence="1 2">RmlP026</strain>
    </source>
</reference>
<accession>A0A4Q2U5F8</accession>
<keyword evidence="2" id="KW-1185">Reference proteome</keyword>
<reference evidence="1 2" key="1">
    <citation type="submission" date="2018-12" db="EMBL/GenBank/DDBJ databases">
        <authorList>
            <person name="Grouzdev D.S."/>
            <person name="Krutkina M.S."/>
        </authorList>
    </citation>
    <scope>NUCLEOTIDE SEQUENCE [LARGE SCALE GENOMIC DNA]</scope>
    <source>
        <strain evidence="1 2">RmlP026</strain>
    </source>
</reference>
<dbReference type="AlphaFoldDB" id="A0A4Q2U5F8"/>
<proteinExistence type="predicted"/>
<organism evidence="1 2">
    <name type="scientific">Lichenibacterium minor</name>
    <dbReference type="NCBI Taxonomy" id="2316528"/>
    <lineage>
        <taxon>Bacteria</taxon>
        <taxon>Pseudomonadati</taxon>
        <taxon>Pseudomonadota</taxon>
        <taxon>Alphaproteobacteria</taxon>
        <taxon>Hyphomicrobiales</taxon>
        <taxon>Lichenihabitantaceae</taxon>
        <taxon>Lichenibacterium</taxon>
    </lineage>
</organism>
<comment type="caution">
    <text evidence="1">The sequence shown here is derived from an EMBL/GenBank/DDBJ whole genome shotgun (WGS) entry which is preliminary data.</text>
</comment>
<evidence type="ECO:0000313" key="1">
    <source>
        <dbReference type="EMBL" id="RYC31038.1"/>
    </source>
</evidence>
<dbReference type="Proteomes" id="UP000290759">
    <property type="component" value="Unassembled WGS sequence"/>
</dbReference>
<protein>
    <submittedName>
        <fullName evidence="1">Uncharacterized protein</fullName>
    </submittedName>
</protein>
<dbReference type="RefSeq" id="WP_129227893.1">
    <property type="nucleotide sequence ID" value="NZ_QYBB01000018.1"/>
</dbReference>
<name>A0A4Q2U5F8_9HYPH</name>